<reference evidence="2" key="3">
    <citation type="submission" date="2023-05" db="EMBL/GenBank/DDBJ databases">
        <authorList>
            <person name="Smith C.H."/>
        </authorList>
    </citation>
    <scope>NUCLEOTIDE SEQUENCE</scope>
    <source>
        <strain evidence="2">CHS0354</strain>
        <tissue evidence="2">Mantle</tissue>
    </source>
</reference>
<gene>
    <name evidence="2" type="ORF">CHS0354_032599</name>
</gene>
<proteinExistence type="predicted"/>
<dbReference type="AlphaFoldDB" id="A0AAE0T9G0"/>
<evidence type="ECO:0000256" key="1">
    <source>
        <dbReference type="SAM" id="MobiDB-lite"/>
    </source>
</evidence>
<reference evidence="2" key="2">
    <citation type="journal article" date="2021" name="Genome Biol. Evol.">
        <title>Developing a high-quality reference genome for a parasitic bivalve with doubly uniparental inheritance (Bivalvia: Unionida).</title>
        <authorList>
            <person name="Smith C.H."/>
        </authorList>
    </citation>
    <scope>NUCLEOTIDE SEQUENCE</scope>
    <source>
        <strain evidence="2">CHS0354</strain>
        <tissue evidence="2">Mantle</tissue>
    </source>
</reference>
<accession>A0AAE0T9G0</accession>
<dbReference type="EMBL" id="JAEAOA010001918">
    <property type="protein sequence ID" value="KAK3605648.1"/>
    <property type="molecule type" value="Genomic_DNA"/>
</dbReference>
<organism evidence="2 3">
    <name type="scientific">Potamilus streckersoni</name>
    <dbReference type="NCBI Taxonomy" id="2493646"/>
    <lineage>
        <taxon>Eukaryota</taxon>
        <taxon>Metazoa</taxon>
        <taxon>Spiralia</taxon>
        <taxon>Lophotrochozoa</taxon>
        <taxon>Mollusca</taxon>
        <taxon>Bivalvia</taxon>
        <taxon>Autobranchia</taxon>
        <taxon>Heteroconchia</taxon>
        <taxon>Palaeoheterodonta</taxon>
        <taxon>Unionida</taxon>
        <taxon>Unionoidea</taxon>
        <taxon>Unionidae</taxon>
        <taxon>Ambleminae</taxon>
        <taxon>Lampsilini</taxon>
        <taxon>Potamilus</taxon>
    </lineage>
</organism>
<comment type="caution">
    <text evidence="2">The sequence shown here is derived from an EMBL/GenBank/DDBJ whole genome shotgun (WGS) entry which is preliminary data.</text>
</comment>
<name>A0AAE0T9G0_9BIVA</name>
<evidence type="ECO:0000313" key="3">
    <source>
        <dbReference type="Proteomes" id="UP001195483"/>
    </source>
</evidence>
<sequence>MRYPGNNSDLVHDEQQTSPELVSNPKKPFIRRNIARSWKEYQNDSNSTIGNPLIDDYGKNDPRKIGEYGRGVTFVGEEQIKAQKLIAQYQVNVYASDLIPLNRIVPDSRFIK</sequence>
<evidence type="ECO:0000313" key="2">
    <source>
        <dbReference type="EMBL" id="KAK3605648.1"/>
    </source>
</evidence>
<reference evidence="2" key="1">
    <citation type="journal article" date="2021" name="Genome Biol. Evol.">
        <title>A High-Quality Reference Genome for a Parasitic Bivalve with Doubly Uniparental Inheritance (Bivalvia: Unionida).</title>
        <authorList>
            <person name="Smith C.H."/>
        </authorList>
    </citation>
    <scope>NUCLEOTIDE SEQUENCE</scope>
    <source>
        <strain evidence="2">CHS0354</strain>
    </source>
</reference>
<protein>
    <submittedName>
        <fullName evidence="2">Uncharacterized protein</fullName>
    </submittedName>
</protein>
<feature type="region of interest" description="Disordered" evidence="1">
    <location>
        <begin position="1"/>
        <end position="26"/>
    </location>
</feature>
<keyword evidence="3" id="KW-1185">Reference proteome</keyword>
<dbReference type="Proteomes" id="UP001195483">
    <property type="component" value="Unassembled WGS sequence"/>
</dbReference>